<evidence type="ECO:0000256" key="1">
    <source>
        <dbReference type="ARBA" id="ARBA00004141"/>
    </source>
</evidence>
<evidence type="ECO:0000313" key="6">
    <source>
        <dbReference type="EMBL" id="PNS16700.1"/>
    </source>
</evidence>
<keyword evidence="7" id="KW-1185">Reference proteome</keyword>
<name>A0A2K1QP75_9PEZI</name>
<evidence type="ECO:0000256" key="2">
    <source>
        <dbReference type="ARBA" id="ARBA00022692"/>
    </source>
</evidence>
<dbReference type="GO" id="GO:0016020">
    <property type="term" value="C:membrane"/>
    <property type="evidence" value="ECO:0007669"/>
    <property type="project" value="UniProtKB-SubCell"/>
</dbReference>
<dbReference type="PANTHER" id="PTHR13377:SF3">
    <property type="entry name" value="TRANSMEMBRANE PROTEIN 115"/>
    <property type="match status" value="1"/>
</dbReference>
<organism evidence="6 7">
    <name type="scientific">Sphaceloma murrayae</name>
    <dbReference type="NCBI Taxonomy" id="2082308"/>
    <lineage>
        <taxon>Eukaryota</taxon>
        <taxon>Fungi</taxon>
        <taxon>Dikarya</taxon>
        <taxon>Ascomycota</taxon>
        <taxon>Pezizomycotina</taxon>
        <taxon>Dothideomycetes</taxon>
        <taxon>Dothideomycetidae</taxon>
        <taxon>Myriangiales</taxon>
        <taxon>Elsinoaceae</taxon>
        <taxon>Sphaceloma</taxon>
    </lineage>
</organism>
<dbReference type="EMBL" id="NKHZ01000055">
    <property type="protein sequence ID" value="PNS16700.1"/>
    <property type="molecule type" value="Genomic_DNA"/>
</dbReference>
<keyword evidence="3" id="KW-1133">Transmembrane helix</keyword>
<keyword evidence="2" id="KW-0812">Transmembrane</keyword>
<keyword evidence="4" id="KW-0472">Membrane</keyword>
<evidence type="ECO:0000256" key="3">
    <source>
        <dbReference type="ARBA" id="ARBA00022989"/>
    </source>
</evidence>
<feature type="compositionally biased region" description="Low complexity" evidence="5">
    <location>
        <begin position="217"/>
        <end position="231"/>
    </location>
</feature>
<feature type="region of interest" description="Disordered" evidence="5">
    <location>
        <begin position="178"/>
        <end position="259"/>
    </location>
</feature>
<dbReference type="GO" id="GO:0005794">
    <property type="term" value="C:Golgi apparatus"/>
    <property type="evidence" value="ECO:0007669"/>
    <property type="project" value="TreeGrafter"/>
</dbReference>
<dbReference type="Proteomes" id="UP000243797">
    <property type="component" value="Unassembled WGS sequence"/>
</dbReference>
<evidence type="ECO:0000313" key="7">
    <source>
        <dbReference type="Proteomes" id="UP000243797"/>
    </source>
</evidence>
<proteinExistence type="predicted"/>
<sequence length="259" mass="27970">MIPNLLSFTTYWLWYSLSGNEVRASTTIHGAIGLEAAFLVAFKQLVPEHTVSLFRSFIRIRVKHFPAIFVLLNSLSGPVLGTDTALFLGWFGFLTSWIYLRFYRVAPSVITTSTGEGATTKGDASDTFAFSHFFPEPVQVVIAPLCDQIYNTLVALRICIPFTNEAIEAGNEQASARAEGGLPSIMNSRGGRSGGRREEAERRRALALKALDQRLNAAAAGRGGSSQSQERSAPERPAPVASPAGSQPAPRPEETAAQA</sequence>
<evidence type="ECO:0000256" key="5">
    <source>
        <dbReference type="SAM" id="MobiDB-lite"/>
    </source>
</evidence>
<evidence type="ECO:0000256" key="4">
    <source>
        <dbReference type="ARBA" id="ARBA00023136"/>
    </source>
</evidence>
<reference evidence="6 7" key="1">
    <citation type="submission" date="2017-06" db="EMBL/GenBank/DDBJ databases">
        <title>Draft genome sequence of a variant of Elsinoe murrayae.</title>
        <authorList>
            <person name="Cheng Q."/>
        </authorList>
    </citation>
    <scope>NUCLEOTIDE SEQUENCE [LARGE SCALE GENOMIC DNA]</scope>
    <source>
        <strain evidence="6 7">CQ-2017a</strain>
    </source>
</reference>
<gene>
    <name evidence="6" type="ORF">CAC42_4664</name>
</gene>
<dbReference type="Pfam" id="PF08551">
    <property type="entry name" value="DUF1751"/>
    <property type="match status" value="1"/>
</dbReference>
<accession>A0A2K1QP75</accession>
<dbReference type="GO" id="GO:0006890">
    <property type="term" value="P:retrograde vesicle-mediated transport, Golgi to endoplasmic reticulum"/>
    <property type="evidence" value="ECO:0007669"/>
    <property type="project" value="InterPro"/>
</dbReference>
<dbReference type="PANTHER" id="PTHR13377">
    <property type="entry name" value="PLACENTAL PROTEIN 6"/>
    <property type="match status" value="1"/>
</dbReference>
<comment type="subcellular location">
    <subcellularLocation>
        <location evidence="1">Membrane</location>
        <topology evidence="1">Multi-pass membrane protein</topology>
    </subcellularLocation>
</comment>
<comment type="caution">
    <text evidence="6">The sequence shown here is derived from an EMBL/GenBank/DDBJ whole genome shotgun (WGS) entry which is preliminary data.</text>
</comment>
<dbReference type="InParanoid" id="A0A2K1QP75"/>
<dbReference type="OrthoDB" id="73612at2759"/>
<dbReference type="FunCoup" id="A0A2K1QP75">
    <property type="interactions" value="578"/>
</dbReference>
<protein>
    <submittedName>
        <fullName evidence="6">Uncharacterized protein</fullName>
    </submittedName>
</protein>
<dbReference type="STRING" id="2082308.A0A2K1QP75"/>
<dbReference type="AlphaFoldDB" id="A0A2K1QP75"/>
<dbReference type="InterPro" id="IPR013861">
    <property type="entry name" value="TMEM115/Pdh1/Rbl19"/>
</dbReference>
<feature type="compositionally biased region" description="Basic and acidic residues" evidence="5">
    <location>
        <begin position="195"/>
        <end position="204"/>
    </location>
</feature>